<dbReference type="AlphaFoldDB" id="A0A4R2KM08"/>
<proteinExistence type="predicted"/>
<feature type="compositionally biased region" description="Basic and acidic residues" evidence="1">
    <location>
        <begin position="30"/>
        <end position="47"/>
    </location>
</feature>
<comment type="caution">
    <text evidence="4">The sequence shown here is derived from an EMBL/GenBank/DDBJ whole genome shotgun (WGS) entry which is preliminary data.</text>
</comment>
<keyword evidence="2" id="KW-0732">Signal</keyword>
<evidence type="ECO:0000256" key="2">
    <source>
        <dbReference type="SAM" id="SignalP"/>
    </source>
</evidence>
<keyword evidence="5" id="KW-1185">Reference proteome</keyword>
<sequence>MKKLHSLALCALVTPLLTFSAGSVLAQQSTDREMDRKSSSMQHDKSMQHNKGFMDSVPARGMHASHLMEATVKTTGGEAVGSVSDLIVDEDGQIVAIVVGVGGILGMGEKDVAIGWDDVQRSKMSSKAGTSTASDDSDDLELHIDMSREELRSAPEFERQE</sequence>
<protein>
    <submittedName>
        <fullName evidence="4">Sporulation protein YlmC with PRC-barrel domain</fullName>
    </submittedName>
</protein>
<feature type="compositionally biased region" description="Basic and acidic residues" evidence="1">
    <location>
        <begin position="140"/>
        <end position="161"/>
    </location>
</feature>
<dbReference type="Gene3D" id="2.30.30.240">
    <property type="entry name" value="PRC-barrel domain"/>
    <property type="match status" value="1"/>
</dbReference>
<organism evidence="4 5">
    <name type="scientific">Chromatocurvus halotolerans</name>
    <dbReference type="NCBI Taxonomy" id="1132028"/>
    <lineage>
        <taxon>Bacteria</taxon>
        <taxon>Pseudomonadati</taxon>
        <taxon>Pseudomonadota</taxon>
        <taxon>Gammaproteobacteria</taxon>
        <taxon>Cellvibrionales</taxon>
        <taxon>Halieaceae</taxon>
        <taxon>Chromatocurvus</taxon>
    </lineage>
</organism>
<evidence type="ECO:0000313" key="5">
    <source>
        <dbReference type="Proteomes" id="UP000294980"/>
    </source>
</evidence>
<feature type="region of interest" description="Disordered" evidence="1">
    <location>
        <begin position="122"/>
        <end position="161"/>
    </location>
</feature>
<dbReference type="SUPFAM" id="SSF50346">
    <property type="entry name" value="PRC-barrel domain"/>
    <property type="match status" value="1"/>
</dbReference>
<dbReference type="EMBL" id="SLWX01000013">
    <property type="protein sequence ID" value="TCO74464.1"/>
    <property type="molecule type" value="Genomic_DNA"/>
</dbReference>
<gene>
    <name evidence="4" type="ORF">EV688_11318</name>
</gene>
<reference evidence="4 5" key="1">
    <citation type="submission" date="2019-03" db="EMBL/GenBank/DDBJ databases">
        <title>Genomic Encyclopedia of Type Strains, Phase IV (KMG-IV): sequencing the most valuable type-strain genomes for metagenomic binning, comparative biology and taxonomic classification.</title>
        <authorList>
            <person name="Goeker M."/>
        </authorList>
    </citation>
    <scope>NUCLEOTIDE SEQUENCE [LARGE SCALE GENOMIC DNA]</scope>
    <source>
        <strain evidence="4 5">DSM 23344</strain>
    </source>
</reference>
<dbReference type="OrthoDB" id="5702417at2"/>
<accession>A0A4R2KM08</accession>
<feature type="chain" id="PRO_5020390858" evidence="2">
    <location>
        <begin position="27"/>
        <end position="161"/>
    </location>
</feature>
<evidence type="ECO:0000256" key="1">
    <source>
        <dbReference type="SAM" id="MobiDB-lite"/>
    </source>
</evidence>
<evidence type="ECO:0000259" key="3">
    <source>
        <dbReference type="Pfam" id="PF05239"/>
    </source>
</evidence>
<feature type="signal peptide" evidence="2">
    <location>
        <begin position="1"/>
        <end position="26"/>
    </location>
</feature>
<dbReference type="Pfam" id="PF05239">
    <property type="entry name" value="PRC"/>
    <property type="match status" value="1"/>
</dbReference>
<dbReference type="Proteomes" id="UP000294980">
    <property type="component" value="Unassembled WGS sequence"/>
</dbReference>
<feature type="region of interest" description="Disordered" evidence="1">
    <location>
        <begin position="28"/>
        <end position="50"/>
    </location>
</feature>
<dbReference type="InterPro" id="IPR027275">
    <property type="entry name" value="PRC-brl_dom"/>
</dbReference>
<dbReference type="PANTHER" id="PTHR36505">
    <property type="entry name" value="BLR1072 PROTEIN"/>
    <property type="match status" value="1"/>
</dbReference>
<name>A0A4R2KM08_9GAMM</name>
<dbReference type="RefSeq" id="WP_117319034.1">
    <property type="nucleotide sequence ID" value="NZ_QQSW01000017.1"/>
</dbReference>
<feature type="compositionally biased region" description="Low complexity" evidence="1">
    <location>
        <begin position="125"/>
        <end position="134"/>
    </location>
</feature>
<evidence type="ECO:0000313" key="4">
    <source>
        <dbReference type="EMBL" id="TCO74464.1"/>
    </source>
</evidence>
<dbReference type="PANTHER" id="PTHR36505:SF1">
    <property type="entry name" value="BLR1072 PROTEIN"/>
    <property type="match status" value="1"/>
</dbReference>
<feature type="domain" description="PRC-barrel" evidence="3">
    <location>
        <begin position="64"/>
        <end position="120"/>
    </location>
</feature>
<dbReference type="InterPro" id="IPR011033">
    <property type="entry name" value="PRC_barrel-like_sf"/>
</dbReference>